<protein>
    <submittedName>
        <fullName evidence="3">Glycine dehydrogenase [decarboxylating]</fullName>
        <ecNumber evidence="3">1.4.4.2</ecNumber>
    </submittedName>
</protein>
<dbReference type="GO" id="GO:0030170">
    <property type="term" value="F:pyridoxal phosphate binding"/>
    <property type="evidence" value="ECO:0007669"/>
    <property type="project" value="TreeGrafter"/>
</dbReference>
<feature type="domain" description="Glycine cleavage system P-protein N-terminal" evidence="2">
    <location>
        <begin position="9"/>
        <end position="113"/>
    </location>
</feature>
<dbReference type="InterPro" id="IPR049315">
    <property type="entry name" value="GDC-P_N"/>
</dbReference>
<dbReference type="Pfam" id="PF02347">
    <property type="entry name" value="GDC-P"/>
    <property type="match status" value="1"/>
</dbReference>
<name>A0A381FR28_9FLAO</name>
<evidence type="ECO:0000313" key="4">
    <source>
        <dbReference type="Proteomes" id="UP000254282"/>
    </source>
</evidence>
<dbReference type="EMBL" id="UFVR01000004">
    <property type="protein sequence ID" value="SUX49010.1"/>
    <property type="molecule type" value="Genomic_DNA"/>
</dbReference>
<evidence type="ECO:0000256" key="1">
    <source>
        <dbReference type="ARBA" id="ARBA00023002"/>
    </source>
</evidence>
<dbReference type="EC" id="1.4.4.2" evidence="3"/>
<dbReference type="GO" id="GO:0016594">
    <property type="term" value="F:glycine binding"/>
    <property type="evidence" value="ECO:0007669"/>
    <property type="project" value="TreeGrafter"/>
</dbReference>
<dbReference type="GO" id="GO:0005960">
    <property type="term" value="C:glycine cleavage complex"/>
    <property type="evidence" value="ECO:0007669"/>
    <property type="project" value="TreeGrafter"/>
</dbReference>
<accession>A0A381FR28</accession>
<dbReference type="GO" id="GO:0004375">
    <property type="term" value="F:glycine dehydrogenase (decarboxylating) activity"/>
    <property type="evidence" value="ECO:0007669"/>
    <property type="project" value="UniProtKB-EC"/>
</dbReference>
<dbReference type="Proteomes" id="UP000254282">
    <property type="component" value="Unassembled WGS sequence"/>
</dbReference>
<proteinExistence type="predicted"/>
<evidence type="ECO:0000313" key="3">
    <source>
        <dbReference type="EMBL" id="SUX49010.1"/>
    </source>
</evidence>
<dbReference type="InterPro" id="IPR015424">
    <property type="entry name" value="PyrdxlP-dep_Trfase"/>
</dbReference>
<dbReference type="PANTHER" id="PTHR11773:SF1">
    <property type="entry name" value="GLYCINE DEHYDROGENASE (DECARBOXYLATING), MITOCHONDRIAL"/>
    <property type="match status" value="1"/>
</dbReference>
<dbReference type="SUPFAM" id="SSF53383">
    <property type="entry name" value="PLP-dependent transferases"/>
    <property type="match status" value="1"/>
</dbReference>
<sequence>MNTEQFVSRHISLNEADKQAMLEKVGVSSIEELISQTIPSSIRLENDLNISEPLSEYQMLNHSKELASKNTDYTSYIGFGYHNTLLPSAIQRNIFENPSWYTAYTPYQAEIAQED</sequence>
<gene>
    <name evidence="3" type="primary">gcvP_1</name>
    <name evidence="3" type="ORF">NCTC13532_04623</name>
</gene>
<dbReference type="PANTHER" id="PTHR11773">
    <property type="entry name" value="GLYCINE DEHYDROGENASE, DECARBOXYLATING"/>
    <property type="match status" value="1"/>
</dbReference>
<keyword evidence="1 3" id="KW-0560">Oxidoreductase</keyword>
<organism evidence="3 4">
    <name type="scientific">Chryseobacterium indoltheticum</name>
    <dbReference type="NCBI Taxonomy" id="254"/>
    <lineage>
        <taxon>Bacteria</taxon>
        <taxon>Pseudomonadati</taxon>
        <taxon>Bacteroidota</taxon>
        <taxon>Flavobacteriia</taxon>
        <taxon>Flavobacteriales</taxon>
        <taxon>Weeksellaceae</taxon>
        <taxon>Chryseobacterium group</taxon>
        <taxon>Chryseobacterium</taxon>
    </lineage>
</organism>
<dbReference type="GO" id="GO:0005829">
    <property type="term" value="C:cytosol"/>
    <property type="evidence" value="ECO:0007669"/>
    <property type="project" value="TreeGrafter"/>
</dbReference>
<evidence type="ECO:0000259" key="2">
    <source>
        <dbReference type="Pfam" id="PF02347"/>
    </source>
</evidence>
<reference evidence="3 4" key="1">
    <citation type="submission" date="2018-06" db="EMBL/GenBank/DDBJ databases">
        <authorList>
            <consortium name="Pathogen Informatics"/>
            <person name="Doyle S."/>
        </authorList>
    </citation>
    <scope>NUCLEOTIDE SEQUENCE [LARGE SCALE GENOMIC DNA]</scope>
    <source>
        <strain evidence="3 4">NCTC13532</strain>
    </source>
</reference>
<dbReference type="GO" id="GO:0019464">
    <property type="term" value="P:glycine decarboxylation via glycine cleavage system"/>
    <property type="evidence" value="ECO:0007669"/>
    <property type="project" value="TreeGrafter"/>
</dbReference>
<dbReference type="InterPro" id="IPR020581">
    <property type="entry name" value="GDC_P"/>
</dbReference>
<dbReference type="AlphaFoldDB" id="A0A381FR28"/>